<dbReference type="GO" id="GO:0004860">
    <property type="term" value="F:protein kinase inhibitor activity"/>
    <property type="evidence" value="ECO:0007669"/>
    <property type="project" value="TreeGrafter"/>
</dbReference>
<evidence type="ECO:0000313" key="3">
    <source>
        <dbReference type="Proteomes" id="UP000494165"/>
    </source>
</evidence>
<reference evidence="2 3" key="1">
    <citation type="submission" date="2020-04" db="EMBL/GenBank/DDBJ databases">
        <authorList>
            <person name="Alioto T."/>
            <person name="Alioto T."/>
            <person name="Gomez Garrido J."/>
        </authorList>
    </citation>
    <scope>NUCLEOTIDE SEQUENCE [LARGE SCALE GENOMIC DNA]</scope>
</reference>
<dbReference type="GO" id="GO:0003725">
    <property type="term" value="F:double-stranded RNA binding"/>
    <property type="evidence" value="ECO:0007669"/>
    <property type="project" value="InterPro"/>
</dbReference>
<dbReference type="PANTHER" id="PTHR13507:SF0">
    <property type="entry name" value="PRKR-INTERACTING PROTEIN 1"/>
    <property type="match status" value="1"/>
</dbReference>
<dbReference type="GO" id="GO:0019901">
    <property type="term" value="F:protein kinase binding"/>
    <property type="evidence" value="ECO:0007669"/>
    <property type="project" value="TreeGrafter"/>
</dbReference>
<dbReference type="OrthoDB" id="10067079at2759"/>
<comment type="caution">
    <text evidence="2">The sequence shown here is derived from an EMBL/GenBank/DDBJ whole genome shotgun (WGS) entry which is preliminary data.</text>
</comment>
<gene>
    <name evidence="2" type="ORF">CLODIP_2_CD07940</name>
</gene>
<feature type="compositionally biased region" description="Basic and acidic residues" evidence="1">
    <location>
        <begin position="81"/>
        <end position="117"/>
    </location>
</feature>
<dbReference type="InterPro" id="IPR009548">
    <property type="entry name" value="Prkrip1"/>
</dbReference>
<evidence type="ECO:0000256" key="1">
    <source>
        <dbReference type="SAM" id="MobiDB-lite"/>
    </source>
</evidence>
<evidence type="ECO:0000313" key="2">
    <source>
        <dbReference type="EMBL" id="CAB3359686.1"/>
    </source>
</evidence>
<dbReference type="EMBL" id="CADEPI010000002">
    <property type="protein sequence ID" value="CAB3359686.1"/>
    <property type="molecule type" value="Genomic_DNA"/>
</dbReference>
<feature type="compositionally biased region" description="Basic and acidic residues" evidence="1">
    <location>
        <begin position="136"/>
        <end position="149"/>
    </location>
</feature>
<dbReference type="PANTHER" id="PTHR13507">
    <property type="entry name" value="PRKR-INTERACTING PROTEIN 1"/>
    <property type="match status" value="1"/>
</dbReference>
<evidence type="ECO:0008006" key="4">
    <source>
        <dbReference type="Google" id="ProtNLM"/>
    </source>
</evidence>
<feature type="compositionally biased region" description="Basic and acidic residues" evidence="1">
    <location>
        <begin position="159"/>
        <end position="169"/>
    </location>
</feature>
<dbReference type="GO" id="GO:0005730">
    <property type="term" value="C:nucleolus"/>
    <property type="evidence" value="ECO:0007669"/>
    <property type="project" value="TreeGrafter"/>
</dbReference>
<sequence length="169" mass="19710">MEVSKEDKEEGKKLVHAKTTYDMQRIRLERLMQNPDKPIIIPERPKERSMPEAPDFVRNVMGSSAGAGSGEFHVYRHLRRKEYARQRAITEKARREQMDDDYQKKLDDNKKKSEEKTAKKRAKRMKKKANLKNKKTKPDNGKESEKSDSDSGSEPENSSSDKNEQKDKE</sequence>
<protein>
    <recommendedName>
        <fullName evidence="4">PRKR-interacting protein 1 homolog</fullName>
    </recommendedName>
</protein>
<keyword evidence="3" id="KW-1185">Reference proteome</keyword>
<dbReference type="Pfam" id="PF06658">
    <property type="entry name" value="DUF1168"/>
    <property type="match status" value="1"/>
</dbReference>
<name>A0A8S1BVQ2_9INSE</name>
<proteinExistence type="predicted"/>
<dbReference type="Proteomes" id="UP000494165">
    <property type="component" value="Unassembled WGS sequence"/>
</dbReference>
<feature type="compositionally biased region" description="Basic residues" evidence="1">
    <location>
        <begin position="118"/>
        <end position="135"/>
    </location>
</feature>
<organism evidence="2 3">
    <name type="scientific">Cloeon dipterum</name>
    <dbReference type="NCBI Taxonomy" id="197152"/>
    <lineage>
        <taxon>Eukaryota</taxon>
        <taxon>Metazoa</taxon>
        <taxon>Ecdysozoa</taxon>
        <taxon>Arthropoda</taxon>
        <taxon>Hexapoda</taxon>
        <taxon>Insecta</taxon>
        <taxon>Pterygota</taxon>
        <taxon>Palaeoptera</taxon>
        <taxon>Ephemeroptera</taxon>
        <taxon>Pisciforma</taxon>
        <taxon>Baetidae</taxon>
        <taxon>Cloeon</taxon>
    </lineage>
</organism>
<feature type="region of interest" description="Disordered" evidence="1">
    <location>
        <begin position="58"/>
        <end position="169"/>
    </location>
</feature>
<dbReference type="AlphaFoldDB" id="A0A8S1BVQ2"/>
<accession>A0A8S1BVQ2</accession>